<evidence type="ECO:0000313" key="2">
    <source>
        <dbReference type="EMBL" id="ACC79541.1"/>
    </source>
</evidence>
<dbReference type="Proteomes" id="UP000001191">
    <property type="component" value="Chromosome"/>
</dbReference>
<reference evidence="3" key="1">
    <citation type="submission" date="2008-04" db="EMBL/GenBank/DDBJ databases">
        <title>Complete sequence of chromosome of Nostoc punctiforme ATCC 29133.</title>
        <authorList>
            <consortium name="US DOE Joint Genome Institute"/>
            <person name="Copeland A."/>
            <person name="Lucas S."/>
            <person name="Lapidus A."/>
            <person name="Glavina del Rio T."/>
            <person name="Dalin E."/>
            <person name="Tice H."/>
            <person name="Pitluck S."/>
            <person name="Chain P."/>
            <person name="Malfatti S."/>
            <person name="Shin M."/>
            <person name="Vergez L."/>
            <person name="Schmutz J."/>
            <person name="Larimer F."/>
            <person name="Land M."/>
            <person name="Hauser L."/>
            <person name="Kyrpides N."/>
            <person name="Kim E."/>
            <person name="Meeks J.C."/>
            <person name="Elhai J."/>
            <person name="Campbell E.L."/>
            <person name="Thiel T."/>
            <person name="Longmire J."/>
            <person name="Potts M."/>
            <person name="Atlas R."/>
        </authorList>
    </citation>
    <scope>NUCLEOTIDE SEQUENCE [LARGE SCALE GENOMIC DNA]</scope>
    <source>
        <strain evidence="3">ATCC 29133 / PCC 73102</strain>
    </source>
</reference>
<evidence type="ECO:0000313" key="3">
    <source>
        <dbReference type="Proteomes" id="UP000001191"/>
    </source>
</evidence>
<keyword evidence="3" id="KW-1185">Reference proteome</keyword>
<reference evidence="2 3" key="2">
    <citation type="journal article" date="2013" name="Plant Physiol.">
        <title>A Nostoc punctiforme Sugar Transporter Necessary to Establish a Cyanobacterium-Plant Symbiosis.</title>
        <authorList>
            <person name="Ekman M."/>
            <person name="Picossi S."/>
            <person name="Campbell E.L."/>
            <person name="Meeks J.C."/>
            <person name="Flores E."/>
        </authorList>
    </citation>
    <scope>NUCLEOTIDE SEQUENCE [LARGE SCALE GENOMIC DNA]</scope>
    <source>
        <strain evidence="3">ATCC 29133 / PCC 73102</strain>
    </source>
</reference>
<sequence>MSVTNDTRILTMVSLIHHQLRNKTYITMANMTLRLPDDLDSQLKAQLQEKGISKHQLILDILRGSSGMSLEDQEQAQNDIRELQDQVYQLQKKVKILAEHAGYPLGTF</sequence>
<dbReference type="CDD" id="cd21631">
    <property type="entry name" value="RHH_CopG_NikR-like"/>
    <property type="match status" value="1"/>
</dbReference>
<dbReference type="HOGENOM" id="CLU_2194213_0_0_3"/>
<dbReference type="EMBL" id="CP001037">
    <property type="protein sequence ID" value="ACC79541.1"/>
    <property type="molecule type" value="Genomic_DNA"/>
</dbReference>
<gene>
    <name evidence="2" type="ordered locus">Npun_R0798</name>
</gene>
<name>B2IT43_NOSP7</name>
<evidence type="ECO:0000256" key="1">
    <source>
        <dbReference type="SAM" id="Coils"/>
    </source>
</evidence>
<keyword evidence="1" id="KW-0175">Coiled coil</keyword>
<dbReference type="EnsemblBacteria" id="ACC79541">
    <property type="protein sequence ID" value="ACC79541"/>
    <property type="gene ID" value="Npun_R0798"/>
</dbReference>
<organism evidence="2 3">
    <name type="scientific">Nostoc punctiforme (strain ATCC 29133 / PCC 73102)</name>
    <dbReference type="NCBI Taxonomy" id="63737"/>
    <lineage>
        <taxon>Bacteria</taxon>
        <taxon>Bacillati</taxon>
        <taxon>Cyanobacteriota</taxon>
        <taxon>Cyanophyceae</taxon>
        <taxon>Nostocales</taxon>
        <taxon>Nostocaceae</taxon>
        <taxon>Nostoc</taxon>
    </lineage>
</organism>
<protein>
    <submittedName>
        <fullName evidence="2">Uncharacterized protein</fullName>
    </submittedName>
</protein>
<feature type="coiled-coil region" evidence="1">
    <location>
        <begin position="73"/>
        <end position="100"/>
    </location>
</feature>
<dbReference type="AlphaFoldDB" id="B2IT43"/>
<dbReference type="KEGG" id="npu:Npun_R0798"/>
<proteinExistence type="predicted"/>
<accession>B2IT43</accession>